<accession>A0ABD2AIU3</accession>
<organism evidence="1 2">
    <name type="scientific">Vespula squamosa</name>
    <name type="common">Southern yellow jacket</name>
    <name type="synonym">Wasp</name>
    <dbReference type="NCBI Taxonomy" id="30214"/>
    <lineage>
        <taxon>Eukaryota</taxon>
        <taxon>Metazoa</taxon>
        <taxon>Ecdysozoa</taxon>
        <taxon>Arthropoda</taxon>
        <taxon>Hexapoda</taxon>
        <taxon>Insecta</taxon>
        <taxon>Pterygota</taxon>
        <taxon>Neoptera</taxon>
        <taxon>Endopterygota</taxon>
        <taxon>Hymenoptera</taxon>
        <taxon>Apocrita</taxon>
        <taxon>Aculeata</taxon>
        <taxon>Vespoidea</taxon>
        <taxon>Vespidae</taxon>
        <taxon>Vespinae</taxon>
        <taxon>Vespula</taxon>
    </lineage>
</organism>
<gene>
    <name evidence="1" type="ORF">V1478_010133</name>
</gene>
<reference evidence="1 2" key="1">
    <citation type="journal article" date="2024" name="Ann. Entomol. Soc. Am.">
        <title>Genomic analyses of the southern and eastern yellowjacket wasps (Hymenoptera: Vespidae) reveal evolutionary signatures of social life.</title>
        <authorList>
            <person name="Catto M.A."/>
            <person name="Caine P.B."/>
            <person name="Orr S.E."/>
            <person name="Hunt B.G."/>
            <person name="Goodisman M.A.D."/>
        </authorList>
    </citation>
    <scope>NUCLEOTIDE SEQUENCE [LARGE SCALE GENOMIC DNA]</scope>
    <source>
        <strain evidence="1">233</strain>
        <tissue evidence="1">Head and thorax</tissue>
    </source>
</reference>
<evidence type="ECO:0000313" key="1">
    <source>
        <dbReference type="EMBL" id="KAL2720557.1"/>
    </source>
</evidence>
<dbReference type="AlphaFoldDB" id="A0ABD2AIU3"/>
<proteinExistence type="predicted"/>
<sequence length="111" mass="13080">MFATGMERFKLPIVVLYCGLSYDNKYNELKILNVALWSNKTNTERLTNSRPQTKTMSLSIKYMICIYIYTKSDCDTYVYNIRMEYTITLFITTLSFNAFKTNKLNRAAFDM</sequence>
<comment type="caution">
    <text evidence="1">The sequence shown here is derived from an EMBL/GenBank/DDBJ whole genome shotgun (WGS) entry which is preliminary data.</text>
</comment>
<keyword evidence="2" id="KW-1185">Reference proteome</keyword>
<dbReference type="Proteomes" id="UP001607302">
    <property type="component" value="Unassembled WGS sequence"/>
</dbReference>
<evidence type="ECO:0000313" key="2">
    <source>
        <dbReference type="Proteomes" id="UP001607302"/>
    </source>
</evidence>
<name>A0ABD2AIU3_VESSQ</name>
<protein>
    <submittedName>
        <fullName evidence="1">Uncharacterized protein</fullName>
    </submittedName>
</protein>
<dbReference type="EMBL" id="JAUDFV010000146">
    <property type="protein sequence ID" value="KAL2720557.1"/>
    <property type="molecule type" value="Genomic_DNA"/>
</dbReference>